<dbReference type="EMBL" id="JAIMFO010000004">
    <property type="protein sequence ID" value="MBY4797221.1"/>
    <property type="molecule type" value="Genomic_DNA"/>
</dbReference>
<dbReference type="Proteomes" id="UP000700908">
    <property type="component" value="Unassembled WGS sequence"/>
</dbReference>
<proteinExistence type="predicted"/>
<gene>
    <name evidence="1" type="ORF">K6V98_02425</name>
</gene>
<evidence type="ECO:0000313" key="1">
    <source>
        <dbReference type="EMBL" id="MBY4797221.1"/>
    </source>
</evidence>
<comment type="caution">
    <text evidence="1">The sequence shown here is derived from an EMBL/GenBank/DDBJ whole genome shotgun (WGS) entry which is preliminary data.</text>
</comment>
<organism evidence="1 2">
    <name type="scientific">Collinsella ureilytica</name>
    <dbReference type="NCBI Taxonomy" id="2869515"/>
    <lineage>
        <taxon>Bacteria</taxon>
        <taxon>Bacillati</taxon>
        <taxon>Actinomycetota</taxon>
        <taxon>Coriobacteriia</taxon>
        <taxon>Coriobacteriales</taxon>
        <taxon>Coriobacteriaceae</taxon>
        <taxon>Collinsella</taxon>
    </lineage>
</organism>
<reference evidence="1 2" key="1">
    <citation type="submission" date="2021-08" db="EMBL/GenBank/DDBJ databases">
        <title>Collinsella faecalis sp. nov. isolated from swine faeces.</title>
        <authorList>
            <person name="Oh B.S."/>
            <person name="Lee J.H."/>
        </authorList>
    </citation>
    <scope>NUCLEOTIDE SEQUENCE [LARGE SCALE GENOMIC DNA]</scope>
    <source>
        <strain evidence="1 2">AGMB00827</strain>
    </source>
</reference>
<accession>A0ABS7MIM2</accession>
<protein>
    <submittedName>
        <fullName evidence="1">DUF192 domain-containing protein</fullName>
    </submittedName>
</protein>
<sequence length="184" mass="20237">MSNKRDRACFGFEPAAQVKSLSARRRRGCLHECKQRPQSQAVPSSCLVSPALVRGRKRAHSQHELSAIERGVVEQALVCVGWEGSHLIVADTFFKRLFGMIFLLKSDRAVSGVASIASSVSNALFVLAFPNCSAVHTCFMRSALDIAFFDIQGKLLRLEAAAQPWRFMTCAGSAFVLERFSIAD</sequence>
<evidence type="ECO:0000313" key="2">
    <source>
        <dbReference type="Proteomes" id="UP000700908"/>
    </source>
</evidence>
<name>A0ABS7MIM2_9ACTN</name>
<keyword evidence="2" id="KW-1185">Reference proteome</keyword>